<evidence type="ECO:0000313" key="1">
    <source>
        <dbReference type="EMBL" id="KAK7276683.1"/>
    </source>
</evidence>
<keyword evidence="2" id="KW-1185">Reference proteome</keyword>
<dbReference type="Proteomes" id="UP001372338">
    <property type="component" value="Unassembled WGS sequence"/>
</dbReference>
<evidence type="ECO:0000313" key="2">
    <source>
        <dbReference type="Proteomes" id="UP001372338"/>
    </source>
</evidence>
<dbReference type="EMBL" id="JAYWIO010000003">
    <property type="protein sequence ID" value="KAK7276683.1"/>
    <property type="molecule type" value="Genomic_DNA"/>
</dbReference>
<sequence>MALMEWVEGGLMGISLKEGTCAHEDGVIERERMRDNINYQSKNYVKPKDLWIPSPTMLLYVFSYLIRKGAKVHNTRFCIILTSSKP</sequence>
<gene>
    <name evidence="1" type="ORF">RIF29_17827</name>
</gene>
<protein>
    <submittedName>
        <fullName evidence="1">Uncharacterized protein</fullName>
    </submittedName>
</protein>
<proteinExistence type="predicted"/>
<dbReference type="AlphaFoldDB" id="A0AAN9IDB6"/>
<reference evidence="1 2" key="1">
    <citation type="submission" date="2024-01" db="EMBL/GenBank/DDBJ databases">
        <title>The genomes of 5 underutilized Papilionoideae crops provide insights into root nodulation and disease resistanc.</title>
        <authorList>
            <person name="Yuan L."/>
        </authorList>
    </citation>
    <scope>NUCLEOTIDE SEQUENCE [LARGE SCALE GENOMIC DNA]</scope>
    <source>
        <strain evidence="1">ZHUSHIDOU_FW_LH</strain>
        <tissue evidence="1">Leaf</tissue>
    </source>
</reference>
<organism evidence="1 2">
    <name type="scientific">Crotalaria pallida</name>
    <name type="common">Smooth rattlebox</name>
    <name type="synonym">Crotalaria striata</name>
    <dbReference type="NCBI Taxonomy" id="3830"/>
    <lineage>
        <taxon>Eukaryota</taxon>
        <taxon>Viridiplantae</taxon>
        <taxon>Streptophyta</taxon>
        <taxon>Embryophyta</taxon>
        <taxon>Tracheophyta</taxon>
        <taxon>Spermatophyta</taxon>
        <taxon>Magnoliopsida</taxon>
        <taxon>eudicotyledons</taxon>
        <taxon>Gunneridae</taxon>
        <taxon>Pentapetalae</taxon>
        <taxon>rosids</taxon>
        <taxon>fabids</taxon>
        <taxon>Fabales</taxon>
        <taxon>Fabaceae</taxon>
        <taxon>Papilionoideae</taxon>
        <taxon>50 kb inversion clade</taxon>
        <taxon>genistoids sensu lato</taxon>
        <taxon>core genistoids</taxon>
        <taxon>Crotalarieae</taxon>
        <taxon>Crotalaria</taxon>
    </lineage>
</organism>
<comment type="caution">
    <text evidence="1">The sequence shown here is derived from an EMBL/GenBank/DDBJ whole genome shotgun (WGS) entry which is preliminary data.</text>
</comment>
<accession>A0AAN9IDB6</accession>
<name>A0AAN9IDB6_CROPI</name>